<evidence type="ECO:0000256" key="5">
    <source>
        <dbReference type="ARBA" id="ARBA00022989"/>
    </source>
</evidence>
<feature type="transmembrane region" description="Helical" evidence="7">
    <location>
        <begin position="130"/>
        <end position="154"/>
    </location>
</feature>
<dbReference type="InterPro" id="IPR050833">
    <property type="entry name" value="Poly_Biosynth_Transport"/>
</dbReference>
<evidence type="ECO:0000256" key="3">
    <source>
        <dbReference type="ARBA" id="ARBA00022475"/>
    </source>
</evidence>
<comment type="similarity">
    <text evidence="2">Belongs to the polysaccharide synthase family.</text>
</comment>
<feature type="transmembrane region" description="Helical" evidence="7">
    <location>
        <begin position="38"/>
        <end position="64"/>
    </location>
</feature>
<feature type="transmembrane region" description="Helical" evidence="7">
    <location>
        <begin position="313"/>
        <end position="340"/>
    </location>
</feature>
<evidence type="ECO:0000256" key="7">
    <source>
        <dbReference type="SAM" id="Phobius"/>
    </source>
</evidence>
<comment type="caution">
    <text evidence="8">The sequence shown here is derived from an EMBL/GenBank/DDBJ whole genome shotgun (WGS) entry which is preliminary data.</text>
</comment>
<evidence type="ECO:0000256" key="4">
    <source>
        <dbReference type="ARBA" id="ARBA00022692"/>
    </source>
</evidence>
<feature type="transmembrane region" description="Helical" evidence="7">
    <location>
        <begin position="410"/>
        <end position="431"/>
    </location>
</feature>
<dbReference type="AlphaFoldDB" id="A0A840UPW6"/>
<comment type="subcellular location">
    <subcellularLocation>
        <location evidence="1">Cell membrane</location>
        <topology evidence="1">Multi-pass membrane protein</topology>
    </subcellularLocation>
</comment>
<name>A0A840UPW6_9BACT</name>
<feature type="transmembrane region" description="Helical" evidence="7">
    <location>
        <begin position="174"/>
        <end position="207"/>
    </location>
</feature>
<organism evidence="8 9">
    <name type="scientific">Desulfoprunum benzoelyticum</name>
    <dbReference type="NCBI Taxonomy" id="1506996"/>
    <lineage>
        <taxon>Bacteria</taxon>
        <taxon>Pseudomonadati</taxon>
        <taxon>Thermodesulfobacteriota</taxon>
        <taxon>Desulfobulbia</taxon>
        <taxon>Desulfobulbales</taxon>
        <taxon>Desulfobulbaceae</taxon>
        <taxon>Desulfoprunum</taxon>
    </lineage>
</organism>
<evidence type="ECO:0000313" key="8">
    <source>
        <dbReference type="EMBL" id="MBB5347685.1"/>
    </source>
</evidence>
<keyword evidence="9" id="KW-1185">Reference proteome</keyword>
<feature type="transmembrane region" description="Helical" evidence="7">
    <location>
        <begin position="6"/>
        <end position="26"/>
    </location>
</feature>
<sequence length="440" mass="48927">MNRAIGFGILTRMWSALAGPLTIILIATRFSDVEQGYYYTFSSLLAIQVFFELGLLTVLAQFAAHEFAFLSWGEKGEVTGSEVHCDRFVDLLGKGFKWYTVSAVMLILVLIPAGFLFFTQSSANAVDFFWRIPWALAVISVGCNLLLIPFYAVISGSGDVASINRREMMGGMAGSIFGWMVIAFGGGLYAIPAVMTGNIIVGVMYLFRSKPRLVKAAFSYAFGPRRSSHTIYWWGEVWPMQWKIALSWVSGYFIFQLFTPVLFKFHGPVEAGQMGMTLSAVNAVQGVCLMWLNARSPEFGKLIALKKWRDLDIFFNQILKQAMIVSVVLATVAVLVVAGIQSYTTIGTRFLPVLQVMIFLVAVCGNIAISGWAVYMRAYKQEPMLLLSIICAVLVGTSTIFFGMKYSSCGIALSYCFITLLYGIPSTYICFVKFKERYQK</sequence>
<gene>
    <name evidence="8" type="ORF">HNQ81_001409</name>
</gene>
<keyword evidence="5 7" id="KW-1133">Transmembrane helix</keyword>
<dbReference type="PANTHER" id="PTHR30250:SF10">
    <property type="entry name" value="LIPOPOLYSACCHARIDE BIOSYNTHESIS PROTEIN WZXC"/>
    <property type="match status" value="1"/>
</dbReference>
<dbReference type="RefSeq" id="WP_183349672.1">
    <property type="nucleotide sequence ID" value="NZ_JACHEO010000006.1"/>
</dbReference>
<evidence type="ECO:0000256" key="1">
    <source>
        <dbReference type="ARBA" id="ARBA00004651"/>
    </source>
</evidence>
<dbReference type="PANTHER" id="PTHR30250">
    <property type="entry name" value="PST FAMILY PREDICTED COLANIC ACID TRANSPORTER"/>
    <property type="match status" value="1"/>
</dbReference>
<protein>
    <recommendedName>
        <fullName evidence="10">Polysaccharide biosynthesis protein</fullName>
    </recommendedName>
</protein>
<feature type="transmembrane region" description="Helical" evidence="7">
    <location>
        <begin position="244"/>
        <end position="263"/>
    </location>
</feature>
<accession>A0A840UPW6</accession>
<proteinExistence type="inferred from homology"/>
<keyword evidence="4 7" id="KW-0812">Transmembrane</keyword>
<evidence type="ECO:0000256" key="2">
    <source>
        <dbReference type="ARBA" id="ARBA00007430"/>
    </source>
</evidence>
<feature type="transmembrane region" description="Helical" evidence="7">
    <location>
        <begin position="352"/>
        <end position="375"/>
    </location>
</feature>
<dbReference type="EMBL" id="JACHEO010000006">
    <property type="protein sequence ID" value="MBB5347685.1"/>
    <property type="molecule type" value="Genomic_DNA"/>
</dbReference>
<evidence type="ECO:0008006" key="10">
    <source>
        <dbReference type="Google" id="ProtNLM"/>
    </source>
</evidence>
<reference evidence="8 9" key="1">
    <citation type="submission" date="2020-08" db="EMBL/GenBank/DDBJ databases">
        <title>Genomic Encyclopedia of Type Strains, Phase IV (KMG-IV): sequencing the most valuable type-strain genomes for metagenomic binning, comparative biology and taxonomic classification.</title>
        <authorList>
            <person name="Goeker M."/>
        </authorList>
    </citation>
    <scope>NUCLEOTIDE SEQUENCE [LARGE SCALE GENOMIC DNA]</scope>
    <source>
        <strain evidence="8 9">DSM 28570</strain>
    </source>
</reference>
<feature type="transmembrane region" description="Helical" evidence="7">
    <location>
        <begin position="98"/>
        <end position="118"/>
    </location>
</feature>
<dbReference type="GO" id="GO:0005886">
    <property type="term" value="C:plasma membrane"/>
    <property type="evidence" value="ECO:0007669"/>
    <property type="project" value="UniProtKB-SubCell"/>
</dbReference>
<keyword evidence="6 7" id="KW-0472">Membrane</keyword>
<feature type="transmembrane region" description="Helical" evidence="7">
    <location>
        <begin position="384"/>
        <end position="404"/>
    </location>
</feature>
<dbReference type="Proteomes" id="UP000539642">
    <property type="component" value="Unassembled WGS sequence"/>
</dbReference>
<evidence type="ECO:0000313" key="9">
    <source>
        <dbReference type="Proteomes" id="UP000539642"/>
    </source>
</evidence>
<keyword evidence="3" id="KW-1003">Cell membrane</keyword>
<evidence type="ECO:0000256" key="6">
    <source>
        <dbReference type="ARBA" id="ARBA00023136"/>
    </source>
</evidence>